<name>A0A160VHG1_9ZZZZ</name>
<feature type="region of interest" description="Disordered" evidence="1">
    <location>
        <begin position="29"/>
        <end position="52"/>
    </location>
</feature>
<evidence type="ECO:0000256" key="1">
    <source>
        <dbReference type="SAM" id="MobiDB-lite"/>
    </source>
</evidence>
<accession>A0A160VHG1</accession>
<feature type="compositionally biased region" description="Basic residues" evidence="1">
    <location>
        <begin position="32"/>
        <end position="43"/>
    </location>
</feature>
<gene>
    <name evidence="2" type="ORF">MGWOODY_Mmi200</name>
</gene>
<proteinExistence type="predicted"/>
<reference evidence="2" key="1">
    <citation type="submission" date="2015-10" db="EMBL/GenBank/DDBJ databases">
        <authorList>
            <person name="Gilbert D.G."/>
        </authorList>
    </citation>
    <scope>NUCLEOTIDE SEQUENCE</scope>
</reference>
<organism evidence="2">
    <name type="scientific">hydrothermal vent metagenome</name>
    <dbReference type="NCBI Taxonomy" id="652676"/>
    <lineage>
        <taxon>unclassified sequences</taxon>
        <taxon>metagenomes</taxon>
        <taxon>ecological metagenomes</taxon>
    </lineage>
</organism>
<dbReference type="EMBL" id="FAXC01000369">
    <property type="protein sequence ID" value="CUV10175.1"/>
    <property type="molecule type" value="Genomic_DNA"/>
</dbReference>
<protein>
    <submittedName>
        <fullName evidence="2">Uncharacterized protein</fullName>
    </submittedName>
</protein>
<evidence type="ECO:0000313" key="2">
    <source>
        <dbReference type="EMBL" id="CUV10175.1"/>
    </source>
</evidence>
<sequence>MGKDKQKKEKYEEWGKLGFAGLILKAMTGAGKKSKKNKSKKNKDKLIEKDYW</sequence>
<dbReference type="AlphaFoldDB" id="A0A160VHG1"/>